<dbReference type="Proteomes" id="UP000824201">
    <property type="component" value="Unassembled WGS sequence"/>
</dbReference>
<dbReference type="InterPro" id="IPR012507">
    <property type="entry name" value="YibE_F"/>
</dbReference>
<dbReference type="AlphaFoldDB" id="A0A9D1ECP9"/>
<comment type="caution">
    <text evidence="2">The sequence shown here is derived from an EMBL/GenBank/DDBJ whole genome shotgun (WGS) entry which is preliminary data.</text>
</comment>
<feature type="transmembrane region" description="Helical" evidence="1">
    <location>
        <begin position="255"/>
        <end position="276"/>
    </location>
</feature>
<feature type="transmembrane region" description="Helical" evidence="1">
    <location>
        <begin position="203"/>
        <end position="223"/>
    </location>
</feature>
<feature type="transmembrane region" description="Helical" evidence="1">
    <location>
        <begin position="313"/>
        <end position="331"/>
    </location>
</feature>
<dbReference type="EMBL" id="DVHN01000025">
    <property type="protein sequence ID" value="HIR87770.1"/>
    <property type="molecule type" value="Genomic_DNA"/>
</dbReference>
<keyword evidence="1" id="KW-1133">Transmembrane helix</keyword>
<feature type="transmembrane region" description="Helical" evidence="1">
    <location>
        <begin position="12"/>
        <end position="31"/>
    </location>
</feature>
<name>A0A9D1ECP9_9FIRM</name>
<proteinExistence type="predicted"/>
<feature type="transmembrane region" description="Helical" evidence="1">
    <location>
        <begin position="351"/>
        <end position="373"/>
    </location>
</feature>
<keyword evidence="1" id="KW-0472">Membrane</keyword>
<sequence>MNHKRVSRKEILRRGCILIGCIIFFLFLYQYNQIEKATLLTTDNRSFEKAVVTEIVKDNLQESGTRTGEQIVKLKLLTGEKKGTIIEANSSSSYLFGAVCKPGMKVIALVSTANDTIAASVYSYDRTFLLYGIVIVFLLTVWLLGGKKGFAAVCGLVFTFICIIYLFLPMIYRGVSPCWAAILVVAITTIVTMYLIGGASRKTISAIVGTIAGVGIAGIFAFICGKLTQISGYNVSDIDSLVYIQEKTGIKIGELLFAGILIAALGAVMDVAMSIASTIQEIHDKNPALTRKELFWSGIHVGRDVMGTMSNTLVLAFTGGSINTLVFVYSYNYSHLQLMNMYDIGIEIIQGISASMGVILTVPFVAFVSAWLLKNKK</sequence>
<evidence type="ECO:0000313" key="3">
    <source>
        <dbReference type="Proteomes" id="UP000824201"/>
    </source>
</evidence>
<dbReference type="Pfam" id="PF07907">
    <property type="entry name" value="YibE_F"/>
    <property type="match status" value="1"/>
</dbReference>
<organism evidence="2 3">
    <name type="scientific">Candidatus Fimimorpha faecalis</name>
    <dbReference type="NCBI Taxonomy" id="2840824"/>
    <lineage>
        <taxon>Bacteria</taxon>
        <taxon>Bacillati</taxon>
        <taxon>Bacillota</taxon>
        <taxon>Clostridia</taxon>
        <taxon>Eubacteriales</taxon>
        <taxon>Candidatus Fimimorpha</taxon>
    </lineage>
</organism>
<dbReference type="PANTHER" id="PTHR41771:SF1">
    <property type="entry name" value="MEMBRANE PROTEIN"/>
    <property type="match status" value="1"/>
</dbReference>
<accession>A0A9D1ECP9</accession>
<feature type="transmembrane region" description="Helical" evidence="1">
    <location>
        <begin position="150"/>
        <end position="168"/>
    </location>
</feature>
<reference evidence="2" key="2">
    <citation type="journal article" date="2021" name="PeerJ">
        <title>Extensive microbial diversity within the chicken gut microbiome revealed by metagenomics and culture.</title>
        <authorList>
            <person name="Gilroy R."/>
            <person name="Ravi A."/>
            <person name="Getino M."/>
            <person name="Pursley I."/>
            <person name="Horton D.L."/>
            <person name="Alikhan N.F."/>
            <person name="Baker D."/>
            <person name="Gharbi K."/>
            <person name="Hall N."/>
            <person name="Watson M."/>
            <person name="Adriaenssens E.M."/>
            <person name="Foster-Nyarko E."/>
            <person name="Jarju S."/>
            <person name="Secka A."/>
            <person name="Antonio M."/>
            <person name="Oren A."/>
            <person name="Chaudhuri R.R."/>
            <person name="La Ragione R."/>
            <person name="Hildebrand F."/>
            <person name="Pallen M.J."/>
        </authorList>
    </citation>
    <scope>NUCLEOTIDE SEQUENCE</scope>
    <source>
        <strain evidence="2">ChiW13-3771</strain>
    </source>
</reference>
<feature type="transmembrane region" description="Helical" evidence="1">
    <location>
        <begin position="174"/>
        <end position="196"/>
    </location>
</feature>
<feature type="transmembrane region" description="Helical" evidence="1">
    <location>
        <begin position="128"/>
        <end position="145"/>
    </location>
</feature>
<gene>
    <name evidence="2" type="ORF">IAC96_02350</name>
</gene>
<protein>
    <submittedName>
        <fullName evidence="2">YibE/F family protein</fullName>
    </submittedName>
</protein>
<evidence type="ECO:0000313" key="2">
    <source>
        <dbReference type="EMBL" id="HIR87770.1"/>
    </source>
</evidence>
<keyword evidence="1" id="KW-0812">Transmembrane</keyword>
<reference evidence="2" key="1">
    <citation type="submission" date="2020-10" db="EMBL/GenBank/DDBJ databases">
        <authorList>
            <person name="Gilroy R."/>
        </authorList>
    </citation>
    <scope>NUCLEOTIDE SEQUENCE</scope>
    <source>
        <strain evidence="2">ChiW13-3771</strain>
    </source>
</reference>
<evidence type="ECO:0000256" key="1">
    <source>
        <dbReference type="SAM" id="Phobius"/>
    </source>
</evidence>
<dbReference type="PANTHER" id="PTHR41771">
    <property type="entry name" value="MEMBRANE PROTEIN-RELATED"/>
    <property type="match status" value="1"/>
</dbReference>